<proteinExistence type="predicted"/>
<name>A0A401H1B5_9APHY</name>
<reference evidence="2 3" key="1">
    <citation type="journal article" date="2018" name="Sci. Rep.">
        <title>Genome sequence of the cauliflower mushroom Sparassis crispa (Hanabiratake) and its association with beneficial usage.</title>
        <authorList>
            <person name="Kiyama R."/>
            <person name="Furutani Y."/>
            <person name="Kawaguchi K."/>
            <person name="Nakanishi T."/>
        </authorList>
    </citation>
    <scope>NUCLEOTIDE SEQUENCE [LARGE SCALE GENOMIC DNA]</scope>
</reference>
<protein>
    <submittedName>
        <fullName evidence="2">Uncharacterized protein</fullName>
    </submittedName>
</protein>
<dbReference type="InParanoid" id="A0A401H1B5"/>
<keyword evidence="3" id="KW-1185">Reference proteome</keyword>
<gene>
    <name evidence="2" type="ORF">SCP_1204100</name>
</gene>
<feature type="compositionally biased region" description="Polar residues" evidence="1">
    <location>
        <begin position="38"/>
        <end position="50"/>
    </location>
</feature>
<dbReference type="Proteomes" id="UP000287166">
    <property type="component" value="Unassembled WGS sequence"/>
</dbReference>
<evidence type="ECO:0000256" key="1">
    <source>
        <dbReference type="SAM" id="MobiDB-lite"/>
    </source>
</evidence>
<evidence type="ECO:0000313" key="3">
    <source>
        <dbReference type="Proteomes" id="UP000287166"/>
    </source>
</evidence>
<dbReference type="AlphaFoldDB" id="A0A401H1B5"/>
<accession>A0A401H1B5</accession>
<evidence type="ECO:0000313" key="2">
    <source>
        <dbReference type="EMBL" id="GBE88179.1"/>
    </source>
</evidence>
<comment type="caution">
    <text evidence="2">The sequence shown here is derived from an EMBL/GenBank/DDBJ whole genome shotgun (WGS) entry which is preliminary data.</text>
</comment>
<dbReference type="GeneID" id="38785096"/>
<organism evidence="2 3">
    <name type="scientific">Sparassis crispa</name>
    <dbReference type="NCBI Taxonomy" id="139825"/>
    <lineage>
        <taxon>Eukaryota</taxon>
        <taxon>Fungi</taxon>
        <taxon>Dikarya</taxon>
        <taxon>Basidiomycota</taxon>
        <taxon>Agaricomycotina</taxon>
        <taxon>Agaricomycetes</taxon>
        <taxon>Polyporales</taxon>
        <taxon>Sparassidaceae</taxon>
        <taxon>Sparassis</taxon>
    </lineage>
</organism>
<sequence length="50" mass="5274">MVYSILHPGSPPTPRSPGHLVTRSPSTPRTPGHPVTLDTLNTSGDSIKGR</sequence>
<dbReference type="EMBL" id="BFAD01000012">
    <property type="protein sequence ID" value="GBE88179.1"/>
    <property type="molecule type" value="Genomic_DNA"/>
</dbReference>
<feature type="region of interest" description="Disordered" evidence="1">
    <location>
        <begin position="1"/>
        <end position="50"/>
    </location>
</feature>
<dbReference type="RefSeq" id="XP_027619092.1">
    <property type="nucleotide sequence ID" value="XM_027763291.1"/>
</dbReference>